<dbReference type="GO" id="GO:0036307">
    <property type="term" value="F:23S rRNA (adenine(2030)-N(6))-methyltransferase activity"/>
    <property type="evidence" value="ECO:0007669"/>
    <property type="project" value="UniProtKB-UniRule"/>
</dbReference>
<comment type="catalytic activity">
    <reaction evidence="1">
        <text>adenosine(2030) in 23S rRNA + S-adenosyl-L-methionine = N(6)-methyladenosine(2030) in 23S rRNA + S-adenosyl-L-homocysteine + H(+)</text>
        <dbReference type="Rhea" id="RHEA:43736"/>
        <dbReference type="Rhea" id="RHEA-COMP:10668"/>
        <dbReference type="Rhea" id="RHEA-COMP:10669"/>
        <dbReference type="ChEBI" id="CHEBI:15378"/>
        <dbReference type="ChEBI" id="CHEBI:57856"/>
        <dbReference type="ChEBI" id="CHEBI:59789"/>
        <dbReference type="ChEBI" id="CHEBI:74411"/>
        <dbReference type="ChEBI" id="CHEBI:74449"/>
        <dbReference type="EC" id="2.1.1.266"/>
    </reaction>
</comment>
<dbReference type="RefSeq" id="WP_353439464.1">
    <property type="nucleotide sequence ID" value="NZ_CP099959.1"/>
</dbReference>
<feature type="active site" description="Proton acceptor" evidence="1">
    <location>
        <position position="170"/>
    </location>
</feature>
<gene>
    <name evidence="1 2" type="primary">rlmJ</name>
    <name evidence="2" type="ORF">NKE59_03000</name>
</gene>
<feature type="binding site" evidence="1">
    <location>
        <position position="121"/>
    </location>
    <ligand>
        <name>S-adenosyl-L-methionine</name>
        <dbReference type="ChEBI" id="CHEBI:59789"/>
    </ligand>
</feature>
<organism evidence="2">
    <name type="scientific">Polynucleobacter sp. UK-FUSCHL-C3</name>
    <dbReference type="NCBI Taxonomy" id="2955208"/>
    <lineage>
        <taxon>Bacteria</taxon>
        <taxon>Pseudomonadati</taxon>
        <taxon>Pseudomonadota</taxon>
        <taxon>Betaproteobacteria</taxon>
        <taxon>Burkholderiales</taxon>
        <taxon>Burkholderiaceae</taxon>
        <taxon>Polynucleobacter</taxon>
    </lineage>
</organism>
<dbReference type="EMBL" id="CP099959">
    <property type="protein sequence ID" value="XCC58272.1"/>
    <property type="molecule type" value="Genomic_DNA"/>
</dbReference>
<feature type="binding site" evidence="1">
    <location>
        <position position="19"/>
    </location>
    <ligand>
        <name>S-adenosyl-L-methionine</name>
        <dbReference type="ChEBI" id="CHEBI:59789"/>
    </ligand>
</feature>
<feature type="site" description="Interaction with substrate rRNA" evidence="1">
    <location>
        <position position="4"/>
    </location>
</feature>
<keyword evidence="1" id="KW-0949">S-adenosyl-L-methionine</keyword>
<keyword evidence="1" id="KW-0808">Transferase</keyword>
<comment type="similarity">
    <text evidence="1">Belongs to the RlmJ family.</text>
</comment>
<reference evidence="2" key="1">
    <citation type="submission" date="2022-06" db="EMBL/GenBank/DDBJ databases">
        <title>New Polynucleobacter species.</title>
        <authorList>
            <person name="Hahn M.W."/>
        </authorList>
    </citation>
    <scope>NUCLEOTIDE SEQUENCE</scope>
    <source>
        <strain evidence="2">UK-FUSCHL-C3</strain>
    </source>
</reference>
<keyword evidence="1" id="KW-0698">rRNA processing</keyword>
<feature type="binding site" evidence="1">
    <location>
        <begin position="149"/>
        <end position="150"/>
    </location>
    <ligand>
        <name>S-adenosyl-L-methionine</name>
        <dbReference type="ChEBI" id="CHEBI:59789"/>
    </ligand>
</feature>
<feature type="binding site" evidence="1">
    <location>
        <position position="103"/>
    </location>
    <ligand>
        <name>S-adenosyl-L-methionine</name>
        <dbReference type="ChEBI" id="CHEBI:59789"/>
    </ligand>
</feature>
<dbReference type="PANTHER" id="PTHR37426">
    <property type="entry name" value="RIBOSOMAL RNA LARGE SUBUNIT METHYLTRANSFERASE J"/>
    <property type="match status" value="1"/>
</dbReference>
<dbReference type="InterPro" id="IPR029063">
    <property type="entry name" value="SAM-dependent_MTases_sf"/>
</dbReference>
<evidence type="ECO:0000313" key="2">
    <source>
        <dbReference type="EMBL" id="XCC58272.1"/>
    </source>
</evidence>
<proteinExistence type="inferred from homology"/>
<comment type="function">
    <text evidence="1">Specifically methylates the adenine in position 2030 of 23S rRNA.</text>
</comment>
<feature type="binding site" evidence="1">
    <location>
        <position position="170"/>
    </location>
    <ligand>
        <name>S-adenosyl-L-methionine</name>
        <dbReference type="ChEBI" id="CHEBI:59789"/>
    </ligand>
</feature>
<dbReference type="AlphaFoldDB" id="A0AAU8A4C9"/>
<dbReference type="PANTHER" id="PTHR37426:SF1">
    <property type="entry name" value="RIBOSOMAL RNA LARGE SUBUNIT METHYLTRANSFERASE J"/>
    <property type="match status" value="1"/>
</dbReference>
<keyword evidence="1" id="KW-0694">RNA-binding</keyword>
<comment type="subunit">
    <text evidence="1">Monomer.</text>
</comment>
<feature type="binding site" evidence="1">
    <location>
        <position position="42"/>
    </location>
    <ligand>
        <name>S-adenosyl-L-methionine</name>
        <dbReference type="ChEBI" id="CHEBI:59789"/>
    </ligand>
</feature>
<dbReference type="Gene3D" id="3.40.50.150">
    <property type="entry name" value="Vaccinia Virus protein VP39"/>
    <property type="match status" value="1"/>
</dbReference>
<dbReference type="GO" id="GO:0005829">
    <property type="term" value="C:cytosol"/>
    <property type="evidence" value="ECO:0007669"/>
    <property type="project" value="TreeGrafter"/>
</dbReference>
<accession>A0AAU8A4C9</accession>
<protein>
    <recommendedName>
        <fullName evidence="1">Ribosomal RNA large subunit methyltransferase J</fullName>
        <ecNumber evidence="1">2.1.1.266</ecNumber>
    </recommendedName>
    <alternativeName>
        <fullName evidence="1">23S rRNA (adenine(2030)-N6)-methyltransferase</fullName>
    </alternativeName>
    <alternativeName>
        <fullName evidence="1">23S rRNA m6A2030 methyltransferase</fullName>
    </alternativeName>
</protein>
<dbReference type="GO" id="GO:0070475">
    <property type="term" value="P:rRNA base methylation"/>
    <property type="evidence" value="ECO:0007669"/>
    <property type="project" value="UniProtKB-UniRule"/>
</dbReference>
<dbReference type="InterPro" id="IPR007473">
    <property type="entry name" value="RlmJ"/>
</dbReference>
<dbReference type="GO" id="GO:0003723">
    <property type="term" value="F:RNA binding"/>
    <property type="evidence" value="ECO:0007669"/>
    <property type="project" value="UniProtKB-UniRule"/>
</dbReference>
<dbReference type="Pfam" id="PF04378">
    <property type="entry name" value="RsmJ"/>
    <property type="match status" value="1"/>
</dbReference>
<evidence type="ECO:0000256" key="1">
    <source>
        <dbReference type="HAMAP-Rule" id="MF_00934"/>
    </source>
</evidence>
<dbReference type="HAMAP" id="MF_00934">
    <property type="entry name" value="23SrRNA_methyltr_J"/>
    <property type="match status" value="1"/>
</dbReference>
<dbReference type="EC" id="2.1.1.266" evidence="1"/>
<keyword evidence="1" id="KW-0489">Methyltransferase</keyword>
<sequence length="288" mass="32905">MFSYRHAFHAGNHADVLKHLVLIHSVSYLQEKDGALLLVDTHAGAGLYSLREGFATVSQEALTGIDRIISNQDPQTNYSELQAYIDLVNSINPPNRIDFYPGSPFLMAKLLRTQDRLRLFELHPSDIDLLEQNIKQLHLDRQIEVRKEDGFTSLKALLPPPSRRGLILIDPSYENKQDYFLLETCLTEALDRFATGSYLIWYPILQRTESIQLPKRLKAIAENYGRPWTHAELRITHEPTERRLQASGMFVINPVWTLHPYLEKLLPTLQTALGEDAGASYRVLSSQT</sequence>
<dbReference type="SUPFAM" id="SSF53335">
    <property type="entry name" value="S-adenosyl-L-methionine-dependent methyltransferases"/>
    <property type="match status" value="1"/>
</dbReference>
<name>A0AAU8A4C9_9BURK</name>